<evidence type="ECO:0000313" key="3">
    <source>
        <dbReference type="EMBL" id="SBT82212.1"/>
    </source>
</evidence>
<dbReference type="VEuPathDB" id="PlasmoDB:PocGH01_14012600"/>
<keyword evidence="2" id="KW-0732">Signal</keyword>
<name>A0A1C3L4E6_PLAOA</name>
<dbReference type="Gene3D" id="3.90.1410.10">
    <property type="entry name" value="set domain protein methyltransferase, domain 1"/>
    <property type="match status" value="1"/>
</dbReference>
<dbReference type="AlphaFoldDB" id="A0A1C3L4E6"/>
<feature type="signal peptide" evidence="2">
    <location>
        <begin position="1"/>
        <end position="23"/>
    </location>
</feature>
<protein>
    <recommendedName>
        <fullName evidence="5">SET domain-containing protein</fullName>
    </recommendedName>
</protein>
<evidence type="ECO:0008006" key="5">
    <source>
        <dbReference type="Google" id="ProtNLM"/>
    </source>
</evidence>
<accession>A0A1C3L4E6</accession>
<dbReference type="InterPro" id="IPR050600">
    <property type="entry name" value="SETD3_SETD6_MTase"/>
</dbReference>
<evidence type="ECO:0000313" key="4">
    <source>
        <dbReference type="Proteomes" id="UP000243200"/>
    </source>
</evidence>
<dbReference type="VEuPathDB" id="PlasmoDB:POWCR01_140007300"/>
<feature type="chain" id="PRO_5008678328" description="SET domain-containing protein" evidence="2">
    <location>
        <begin position="24"/>
        <end position="1146"/>
    </location>
</feature>
<dbReference type="PANTHER" id="PTHR13271">
    <property type="entry name" value="UNCHARACTERIZED PUTATIVE METHYLTRANSFERASE"/>
    <property type="match status" value="1"/>
</dbReference>
<dbReference type="SUPFAM" id="SSF82199">
    <property type="entry name" value="SET domain"/>
    <property type="match status" value="1"/>
</dbReference>
<proteinExistence type="predicted"/>
<dbReference type="OrthoDB" id="441812at2759"/>
<feature type="region of interest" description="Disordered" evidence="1">
    <location>
        <begin position="578"/>
        <end position="609"/>
    </location>
</feature>
<evidence type="ECO:0000256" key="1">
    <source>
        <dbReference type="SAM" id="MobiDB-lite"/>
    </source>
</evidence>
<dbReference type="Proteomes" id="UP000243200">
    <property type="component" value="Chromosome 14"/>
</dbReference>
<dbReference type="GO" id="GO:0016279">
    <property type="term" value="F:protein-lysine N-methyltransferase activity"/>
    <property type="evidence" value="ECO:0007669"/>
    <property type="project" value="TreeGrafter"/>
</dbReference>
<dbReference type="InterPro" id="IPR046341">
    <property type="entry name" value="SET_dom_sf"/>
</dbReference>
<evidence type="ECO:0000256" key="2">
    <source>
        <dbReference type="SAM" id="SignalP"/>
    </source>
</evidence>
<dbReference type="PANTHER" id="PTHR13271:SF137">
    <property type="entry name" value="SET DOMAIN-CONTAINING PROTEIN"/>
    <property type="match status" value="1"/>
</dbReference>
<feature type="compositionally biased region" description="Basic and acidic residues" evidence="1">
    <location>
        <begin position="578"/>
        <end position="607"/>
    </location>
</feature>
<reference evidence="3 4" key="1">
    <citation type="submission" date="2016-06" db="EMBL/GenBank/DDBJ databases">
        <authorList>
            <consortium name="Pathogen Informatics"/>
        </authorList>
    </citation>
    <scope>NUCLEOTIDE SEQUENCE [LARGE SCALE GENOMIC DNA]</scope>
    <source>
        <strain evidence="3">PowCR01</strain>
    </source>
</reference>
<organism evidence="3 4">
    <name type="scientific">Plasmodium ovale</name>
    <name type="common">malaria parasite P. ovale</name>
    <dbReference type="NCBI Taxonomy" id="36330"/>
    <lineage>
        <taxon>Eukaryota</taxon>
        <taxon>Sar</taxon>
        <taxon>Alveolata</taxon>
        <taxon>Apicomplexa</taxon>
        <taxon>Aconoidasida</taxon>
        <taxon>Haemosporida</taxon>
        <taxon>Plasmodiidae</taxon>
        <taxon>Plasmodium</taxon>
        <taxon>Plasmodium (Plasmodium)</taxon>
    </lineage>
</organism>
<dbReference type="EMBL" id="LT594518">
    <property type="protein sequence ID" value="SBT82212.1"/>
    <property type="molecule type" value="Genomic_DNA"/>
</dbReference>
<feature type="region of interest" description="Disordered" evidence="1">
    <location>
        <begin position="178"/>
        <end position="219"/>
    </location>
</feature>
<sequence length="1146" mass="135165">MNKLLSICLTCAVLLINLYLPECMKIHKNKINLFPNFVKNYFPKEINNTQGGKNCIVRMYKRVSPHLRKKDNILKIFLKHHVSEENDLLHYLSKSLESMFKKKHEYKNFSKNTNFTINNLAHNLGHNTLCLQNVQFTEQDRKKYAYSKNKIHEFFLENNVQVGESLREQIHAWNSVEREKEKIDNNTGNEDEIEGTCDSSDSHDKDNSDDWVQESENQRVGRDEENIICMKAKRHIKKSEVICSIPNSYIINYDHIVNKIQNFVKIFSTIYNVNYIKYMFKNKMEQQLSELDPFTILMYDMYRRHVKFLSFMKSPNIYLKYWDIRLTLIIAYIYFVSKYINILLYAYNFNNTFFILVNNYFAEKYGKKHLSTCITDENDHTEDSYTSGSVPYYRCKEKGNDNNVFRCVGEINSILDKNTNNILKNEDCFFFFKNYEYYINYIINKNDLSHLPLLFPENSFLLFNNRNIQNIVYFRRQMIHEMVNLYKGSEKDNTNFLFIDKDIINRIFFTNNKYYVQIEQYLKSSNIILMDAFKPPFTMEGNSKEELNRLYHFILLCRNNSPLFGKNDTLDGEKCIQHEQSRGKNGKSEEKSEEKSADGSKILRDNPSRSAHSNLLKSACSCPSWDNLQRAISSTIYTPSTFESFDEFFNYDFLMRIYAYVSSHVVKMKGGPTINRTEEEKKGIEAKEKNKNGYNLRDNTLSSNIKIKDTVEKFQELNVKECSNYNFNEYEKKEKENENKHMCLIPLIDVCNHSNFVTNSFIKKKNKEGERNVPIPAQDSKSYLITDAQNHPCNVLLHASQGDHNPVVTDEQKGTSKRVEYAHVSGEESDGEGHRVTKSLMECVDTVQLISSEDILEGEEITISYGKLSNDLLLLEYGFVDKKNIKVYFHFDVKIVREIIIQIMGIDKLPLIMLDSLEQVKVDLFKKLNVLPINENVYERFDTNNVESAKMIRKKKEILNDYIRKNKYFNEYNIFTMKERINKFYVEEKLQNCQKKKNYFYIGTDDSILDPILLATIRIIIYDDITHLSKISINELLSWDHYLSPQSEIIVMQVLIKLIDEVIYENFYDINYEEILKEGKVKYANLKFLQNKFLHANLFNSDKCIDVLQKNNFNIVIYNIMKLKELHKAKLKLDQKCKQMVNLLKG</sequence>
<gene>
    <name evidence="3" type="primary">PowCR01_140007300</name>
    <name evidence="3" type="ORF">POWCR01_140007300</name>
</gene>